<evidence type="ECO:0000313" key="2">
    <source>
        <dbReference type="Proteomes" id="UP000603708"/>
    </source>
</evidence>
<evidence type="ECO:0000313" key="1">
    <source>
        <dbReference type="EMBL" id="GHH83325.1"/>
    </source>
</evidence>
<reference evidence="1" key="1">
    <citation type="journal article" date="2014" name="Int. J. Syst. Evol. Microbiol.">
        <title>Complete genome sequence of Corynebacterium casei LMG S-19264T (=DSM 44701T), isolated from a smear-ripened cheese.</title>
        <authorList>
            <consortium name="US DOE Joint Genome Institute (JGI-PGF)"/>
            <person name="Walter F."/>
            <person name="Albersmeier A."/>
            <person name="Kalinowski J."/>
            <person name="Ruckert C."/>
        </authorList>
    </citation>
    <scope>NUCLEOTIDE SEQUENCE</scope>
    <source>
        <strain evidence="1">JCM 5069</strain>
    </source>
</reference>
<comment type="caution">
    <text evidence="1">The sequence shown here is derived from an EMBL/GenBank/DDBJ whole genome shotgun (WGS) entry which is preliminary data.</text>
</comment>
<accession>A0A919GG90</accession>
<dbReference type="Proteomes" id="UP000603708">
    <property type="component" value="Unassembled WGS sequence"/>
</dbReference>
<organism evidence="1 2">
    <name type="scientific">Streptomyces sulfonofaciens</name>
    <dbReference type="NCBI Taxonomy" id="68272"/>
    <lineage>
        <taxon>Bacteria</taxon>
        <taxon>Bacillati</taxon>
        <taxon>Actinomycetota</taxon>
        <taxon>Actinomycetes</taxon>
        <taxon>Kitasatosporales</taxon>
        <taxon>Streptomycetaceae</taxon>
        <taxon>Streptomyces</taxon>
    </lineage>
</organism>
<dbReference type="AlphaFoldDB" id="A0A919GG90"/>
<reference evidence="1" key="2">
    <citation type="submission" date="2020-09" db="EMBL/GenBank/DDBJ databases">
        <authorList>
            <person name="Sun Q."/>
            <person name="Ohkuma M."/>
        </authorList>
    </citation>
    <scope>NUCLEOTIDE SEQUENCE</scope>
    <source>
        <strain evidence="1">JCM 5069</strain>
    </source>
</reference>
<name>A0A919GG90_9ACTN</name>
<dbReference type="EMBL" id="BNCD01000014">
    <property type="protein sequence ID" value="GHH83325.1"/>
    <property type="molecule type" value="Genomic_DNA"/>
</dbReference>
<protein>
    <submittedName>
        <fullName evidence="1">Uncharacterized protein</fullName>
    </submittedName>
</protein>
<sequence>MASRTRCIVLAATPWRSLSTLETVATETPACAATSLMVTRLLVTVRILLVCRAGTDNVIDND</sequence>
<keyword evidence="2" id="KW-1185">Reference proteome</keyword>
<gene>
    <name evidence="1" type="ORF">GCM10018793_45080</name>
</gene>
<proteinExistence type="predicted"/>